<feature type="region of interest" description="Disordered" evidence="1">
    <location>
        <begin position="306"/>
        <end position="359"/>
    </location>
</feature>
<accession>A0A284QVM2</accession>
<dbReference type="AlphaFoldDB" id="A0A284QVM2"/>
<dbReference type="SUPFAM" id="SSF49313">
    <property type="entry name" value="Cadherin-like"/>
    <property type="match status" value="1"/>
</dbReference>
<dbReference type="STRING" id="47428.A0A284QVM2"/>
<feature type="compositionally biased region" description="Polar residues" evidence="1">
    <location>
        <begin position="324"/>
        <end position="335"/>
    </location>
</feature>
<dbReference type="EMBL" id="FUEG01000002">
    <property type="protein sequence ID" value="SJL00506.1"/>
    <property type="molecule type" value="Genomic_DNA"/>
</dbReference>
<dbReference type="OMA" id="HESHTRE"/>
<sequence length="1012" mass="108738">MSPMDTTVSLPPSSDGSPEFVPAISGTILPAAGHSSSSRLIPDSPAVFPNEAELNGPLHVSTNQPNLSPPAYLEPDAIDPSAVIHSTSSTISDFASGCSLYVPTSNFENDMPVAGSAGSHAPSLSPPAHARTPPRIHTTAPGFSATPTSSLQSALEPVTPARSRANTIGSFAPSVMMNLATHQPSIDLFPSSNKNSSLLAESMLHEIAHNAETAGQACRMLQPQRAHTLLEGLRNKLSVVSDLISSLTDVSLSDSKLGTPYGNETKVDYFSPPPSLPSSGDPVVSFPISSPLLPSLVGAEERRKRCASTLEEERPVKSLKAEPQDNTPLFTTPSASLPYHVNSLPQSPPPSRPASPPFTFTAGKQQPLPPNYNVYTGSGDLFLSSPTQPTLPPHRTSWSESIVPTRHSHSLSASAIGGLGTPAGDAGIPRIPPYPGASAPVGRMTRSGSIGGAYGAPFPSFDYAKHFGGDTWPIAPSQDAFPVLPPLKRSGNSYDSSLPTTSHFARRGSHESHTRELYDDAPEDEDGDDDDSEESPPSNSHHLVGLLSGFQILTTKQFPLQTSPDHTTSSDVPQEYRSEVDRIFFEYLNRICSNLDATDSKGEAIHQTLMAKKMQRLDESPDFRPFKFRIQAFTSAFLDELARQGYPEDKIPMKKVRNYLWRQPHILRFNEDGKKAKSKGNHIWNVEAKKMGDGRWEFRPFYRKLAGTPPSVAYCGLRWQWTPRVWDPQASWQNIPVHYSSPYLPSWLSWKDDTLSGIPPPDAQSCEVTVNATFNVDGQEGHLSHRFTLNIAPVASVESSSFGRSSIVHDMSGVNDLGMAGQRVSARTNTSGSDDTPARVVTVLQNVAQRVADETTHMQRSSPPSKQQDLGDLVKQQRVLEHTMNAYDKAMTGPTHSDTQRLARAAAQIVAEAAQTAVAPMAAAAGMIPTDAMAIQSASVSDMSDGVQGALAVAVKMAGVGSNEVDVMMTTQSLLAHSRRADARHNMVGNHIGGVSLPNSQTLSVYPSALPI</sequence>
<evidence type="ECO:0000313" key="2">
    <source>
        <dbReference type="EMBL" id="SJL00506.1"/>
    </source>
</evidence>
<feature type="region of interest" description="Disordered" evidence="1">
    <location>
        <begin position="33"/>
        <end position="66"/>
    </location>
</feature>
<evidence type="ECO:0000313" key="3">
    <source>
        <dbReference type="Proteomes" id="UP000219338"/>
    </source>
</evidence>
<organism evidence="2 3">
    <name type="scientific">Armillaria ostoyae</name>
    <name type="common">Armillaria root rot fungus</name>
    <dbReference type="NCBI Taxonomy" id="47428"/>
    <lineage>
        <taxon>Eukaryota</taxon>
        <taxon>Fungi</taxon>
        <taxon>Dikarya</taxon>
        <taxon>Basidiomycota</taxon>
        <taxon>Agaricomycotina</taxon>
        <taxon>Agaricomycetes</taxon>
        <taxon>Agaricomycetidae</taxon>
        <taxon>Agaricales</taxon>
        <taxon>Marasmiineae</taxon>
        <taxon>Physalacriaceae</taxon>
        <taxon>Armillaria</taxon>
    </lineage>
</organism>
<dbReference type="GO" id="GO:0016020">
    <property type="term" value="C:membrane"/>
    <property type="evidence" value="ECO:0007669"/>
    <property type="project" value="InterPro"/>
</dbReference>
<feature type="compositionally biased region" description="Basic and acidic residues" evidence="1">
    <location>
        <begin position="311"/>
        <end position="323"/>
    </location>
</feature>
<reference evidence="3" key="1">
    <citation type="journal article" date="2017" name="Nat. Ecol. Evol.">
        <title>Genome expansion and lineage-specific genetic innovations in the forest pathogenic fungi Armillaria.</title>
        <authorList>
            <person name="Sipos G."/>
            <person name="Prasanna A.N."/>
            <person name="Walter M.C."/>
            <person name="O'Connor E."/>
            <person name="Balint B."/>
            <person name="Krizsan K."/>
            <person name="Kiss B."/>
            <person name="Hess J."/>
            <person name="Varga T."/>
            <person name="Slot J."/>
            <person name="Riley R."/>
            <person name="Boka B."/>
            <person name="Rigling D."/>
            <person name="Barry K."/>
            <person name="Lee J."/>
            <person name="Mihaltcheva S."/>
            <person name="LaButti K."/>
            <person name="Lipzen A."/>
            <person name="Waldron R."/>
            <person name="Moloney N.M."/>
            <person name="Sperisen C."/>
            <person name="Kredics L."/>
            <person name="Vagvoelgyi C."/>
            <person name="Patrignani A."/>
            <person name="Fitzpatrick D."/>
            <person name="Nagy I."/>
            <person name="Doyle S."/>
            <person name="Anderson J.B."/>
            <person name="Grigoriev I.V."/>
            <person name="Gueldener U."/>
            <person name="Muensterkoetter M."/>
            <person name="Nagy L.G."/>
        </authorList>
    </citation>
    <scope>NUCLEOTIDE SEQUENCE [LARGE SCALE GENOMIC DNA]</scope>
    <source>
        <strain evidence="3">C18/9</strain>
    </source>
</reference>
<dbReference type="OrthoDB" id="5593376at2759"/>
<evidence type="ECO:0000256" key="1">
    <source>
        <dbReference type="SAM" id="MobiDB-lite"/>
    </source>
</evidence>
<feature type="region of interest" description="Disordered" evidence="1">
    <location>
        <begin position="486"/>
        <end position="541"/>
    </location>
</feature>
<dbReference type="GO" id="GO:0005509">
    <property type="term" value="F:calcium ion binding"/>
    <property type="evidence" value="ECO:0007669"/>
    <property type="project" value="InterPro"/>
</dbReference>
<feature type="compositionally biased region" description="Polar residues" evidence="1">
    <location>
        <begin position="1"/>
        <end position="16"/>
    </location>
</feature>
<feature type="compositionally biased region" description="Basic and acidic residues" evidence="1">
    <location>
        <begin position="508"/>
        <end position="518"/>
    </location>
</feature>
<proteinExistence type="predicted"/>
<feature type="compositionally biased region" description="Pro residues" evidence="1">
    <location>
        <begin position="346"/>
        <end position="356"/>
    </location>
</feature>
<name>A0A284QVM2_ARMOS</name>
<feature type="region of interest" description="Disordered" evidence="1">
    <location>
        <begin position="1"/>
        <end position="20"/>
    </location>
</feature>
<keyword evidence="3" id="KW-1185">Reference proteome</keyword>
<feature type="compositionally biased region" description="Acidic residues" evidence="1">
    <location>
        <begin position="519"/>
        <end position="534"/>
    </location>
</feature>
<dbReference type="InterPro" id="IPR015919">
    <property type="entry name" value="Cadherin-like_sf"/>
</dbReference>
<protein>
    <submittedName>
        <fullName evidence="2">Uncharacterized protein</fullName>
    </submittedName>
</protein>
<feature type="compositionally biased region" description="Polar residues" evidence="1">
    <location>
        <begin position="490"/>
        <end position="503"/>
    </location>
</feature>
<gene>
    <name evidence="2" type="ORF">ARMOST_03819</name>
</gene>
<dbReference type="Proteomes" id="UP000219338">
    <property type="component" value="Unassembled WGS sequence"/>
</dbReference>
<feature type="region of interest" description="Disordered" evidence="1">
    <location>
        <begin position="113"/>
        <end position="150"/>
    </location>
</feature>